<dbReference type="GO" id="GO:0046872">
    <property type="term" value="F:metal ion binding"/>
    <property type="evidence" value="ECO:0007669"/>
    <property type="project" value="UniProtKB-KW"/>
</dbReference>
<dbReference type="Proteomes" id="UP000192042">
    <property type="component" value="Chromosome I"/>
</dbReference>
<evidence type="ECO:0000313" key="3">
    <source>
        <dbReference type="EMBL" id="SLM49854.1"/>
    </source>
</evidence>
<dbReference type="RefSeq" id="WP_080888022.1">
    <property type="nucleotide sequence ID" value="NZ_LT828648.1"/>
</dbReference>
<dbReference type="InterPro" id="IPR037523">
    <property type="entry name" value="VOC_core"/>
</dbReference>
<dbReference type="InterPro" id="IPR051785">
    <property type="entry name" value="MMCE/EMCE_epimerase"/>
</dbReference>
<dbReference type="AlphaFoldDB" id="A0A1W1IA05"/>
<protein>
    <submittedName>
        <fullName evidence="3">Glyoxalase/bleomycin resistance protein/dioxygenase</fullName>
    </submittedName>
</protein>
<dbReference type="Gene3D" id="3.10.180.10">
    <property type="entry name" value="2,3-Dihydroxybiphenyl 1,2-Dioxygenase, domain 1"/>
    <property type="match status" value="1"/>
</dbReference>
<evidence type="ECO:0000259" key="2">
    <source>
        <dbReference type="PROSITE" id="PS51819"/>
    </source>
</evidence>
<name>A0A1W1IA05_9BACT</name>
<dbReference type="Pfam" id="PF13669">
    <property type="entry name" value="Glyoxalase_4"/>
    <property type="match status" value="1"/>
</dbReference>
<dbReference type="PANTHER" id="PTHR43048:SF5">
    <property type="entry name" value="BLR5325 PROTEIN"/>
    <property type="match status" value="1"/>
</dbReference>
<dbReference type="GO" id="GO:0046491">
    <property type="term" value="P:L-methylmalonyl-CoA metabolic process"/>
    <property type="evidence" value="ECO:0007669"/>
    <property type="project" value="TreeGrafter"/>
</dbReference>
<dbReference type="STRING" id="1325564.NSJP_3687"/>
<keyword evidence="1" id="KW-0479">Metal-binding</keyword>
<dbReference type="OrthoDB" id="192739at2"/>
<dbReference type="GO" id="GO:0051213">
    <property type="term" value="F:dioxygenase activity"/>
    <property type="evidence" value="ECO:0007669"/>
    <property type="project" value="UniProtKB-KW"/>
</dbReference>
<keyword evidence="3" id="KW-0223">Dioxygenase</keyword>
<proteinExistence type="predicted"/>
<sequence length="144" mass="16346">MILNIDHVTIVVRDLAEAKAFFGLLGFVQDKSVVISGDRFSRYMGVPQIEAEHVTLVSAQKPRFEIQLLRYLKPEQLAETDVKNLAKPGFNHICFAVTDLDGEVRRLVDRGVVLRNEVMDFHDRKLVFLSGPEGITVELAEWHT</sequence>
<accession>A0A1W1IA05</accession>
<dbReference type="PROSITE" id="PS51819">
    <property type="entry name" value="VOC"/>
    <property type="match status" value="1"/>
</dbReference>
<organism evidence="3 4">
    <name type="scientific">Nitrospira japonica</name>
    <dbReference type="NCBI Taxonomy" id="1325564"/>
    <lineage>
        <taxon>Bacteria</taxon>
        <taxon>Pseudomonadati</taxon>
        <taxon>Nitrospirota</taxon>
        <taxon>Nitrospiria</taxon>
        <taxon>Nitrospirales</taxon>
        <taxon>Nitrospiraceae</taxon>
        <taxon>Nitrospira</taxon>
    </lineage>
</organism>
<dbReference type="EMBL" id="LT828648">
    <property type="protein sequence ID" value="SLM49854.1"/>
    <property type="molecule type" value="Genomic_DNA"/>
</dbReference>
<reference evidence="3 4" key="1">
    <citation type="submission" date="2017-03" db="EMBL/GenBank/DDBJ databases">
        <authorList>
            <person name="Afonso C.L."/>
            <person name="Miller P.J."/>
            <person name="Scott M.A."/>
            <person name="Spackman E."/>
            <person name="Goraichik I."/>
            <person name="Dimitrov K.M."/>
            <person name="Suarez D.L."/>
            <person name="Swayne D.E."/>
        </authorList>
    </citation>
    <scope>NUCLEOTIDE SEQUENCE [LARGE SCALE GENOMIC DNA]</scope>
    <source>
        <strain evidence="3">Genome sequencing of Nitrospira japonica strain NJ11</strain>
    </source>
</reference>
<feature type="domain" description="VOC" evidence="2">
    <location>
        <begin position="4"/>
        <end position="142"/>
    </location>
</feature>
<dbReference type="SUPFAM" id="SSF54593">
    <property type="entry name" value="Glyoxalase/Bleomycin resistance protein/Dihydroxybiphenyl dioxygenase"/>
    <property type="match status" value="1"/>
</dbReference>
<dbReference type="PANTHER" id="PTHR43048">
    <property type="entry name" value="METHYLMALONYL-COA EPIMERASE"/>
    <property type="match status" value="1"/>
</dbReference>
<keyword evidence="3" id="KW-0560">Oxidoreductase</keyword>
<dbReference type="InterPro" id="IPR029068">
    <property type="entry name" value="Glyas_Bleomycin-R_OHBP_Dase"/>
</dbReference>
<evidence type="ECO:0000313" key="4">
    <source>
        <dbReference type="Proteomes" id="UP000192042"/>
    </source>
</evidence>
<dbReference type="KEGG" id="nja:NSJP_3687"/>
<keyword evidence="4" id="KW-1185">Reference proteome</keyword>
<gene>
    <name evidence="3" type="ORF">NSJP_3687</name>
</gene>
<dbReference type="GO" id="GO:0004493">
    <property type="term" value="F:methylmalonyl-CoA epimerase activity"/>
    <property type="evidence" value="ECO:0007669"/>
    <property type="project" value="TreeGrafter"/>
</dbReference>
<evidence type="ECO:0000256" key="1">
    <source>
        <dbReference type="ARBA" id="ARBA00022723"/>
    </source>
</evidence>